<dbReference type="GO" id="GO:0032267">
    <property type="term" value="F:tRNA(Ile)-lysidine synthase activity"/>
    <property type="evidence" value="ECO:0007669"/>
    <property type="project" value="UniProtKB-EC"/>
</dbReference>
<dbReference type="InterPro" id="IPR012795">
    <property type="entry name" value="tRNA_Ile_lys_synt_N"/>
</dbReference>
<evidence type="ECO:0000256" key="5">
    <source>
        <dbReference type="ARBA" id="ARBA00022741"/>
    </source>
</evidence>
<evidence type="ECO:0000256" key="8">
    <source>
        <dbReference type="HAMAP-Rule" id="MF_01161"/>
    </source>
</evidence>
<comment type="subcellular location">
    <subcellularLocation>
        <location evidence="1 8">Cytoplasm</location>
    </subcellularLocation>
</comment>
<dbReference type="HAMAP" id="MF_01161">
    <property type="entry name" value="tRNA_Ile_lys_synt"/>
    <property type="match status" value="1"/>
</dbReference>
<keyword evidence="4 8" id="KW-0819">tRNA processing</keyword>
<dbReference type="PATRIC" id="fig|1637975.4.peg.5400"/>
<keyword evidence="5 8" id="KW-0547">Nucleotide-binding</keyword>
<evidence type="ECO:0000256" key="3">
    <source>
        <dbReference type="ARBA" id="ARBA00022598"/>
    </source>
</evidence>
<dbReference type="EMBL" id="LJIX01000003">
    <property type="protein sequence ID" value="KQL27411.1"/>
    <property type="molecule type" value="Genomic_DNA"/>
</dbReference>
<dbReference type="Pfam" id="PF11734">
    <property type="entry name" value="TilS_C"/>
    <property type="match status" value="1"/>
</dbReference>
<dbReference type="STRING" id="1637975.AN957_00225"/>
<comment type="caution">
    <text evidence="10">The sequence shown here is derived from an EMBL/GenBank/DDBJ whole genome shotgun (WGS) entry which is preliminary data.</text>
</comment>
<evidence type="ECO:0000256" key="1">
    <source>
        <dbReference type="ARBA" id="ARBA00004496"/>
    </source>
</evidence>
<dbReference type="InterPro" id="IPR014729">
    <property type="entry name" value="Rossmann-like_a/b/a_fold"/>
</dbReference>
<dbReference type="GO" id="GO:0006400">
    <property type="term" value="P:tRNA modification"/>
    <property type="evidence" value="ECO:0007669"/>
    <property type="project" value="UniProtKB-UniRule"/>
</dbReference>
<reference evidence="10 11" key="1">
    <citation type="submission" date="2015-09" db="EMBL/GenBank/DDBJ databases">
        <title>Genome sequencing project for genomic taxonomy and phylogenomics of Bacillus-like bacteria.</title>
        <authorList>
            <person name="Liu B."/>
            <person name="Wang J."/>
            <person name="Zhu Y."/>
            <person name="Liu G."/>
            <person name="Chen Q."/>
            <person name="Chen Z."/>
            <person name="Lan J."/>
            <person name="Che J."/>
            <person name="Ge C."/>
            <person name="Shi H."/>
            <person name="Pan Z."/>
            <person name="Liu X."/>
        </authorList>
    </citation>
    <scope>NUCLEOTIDE SEQUENCE [LARGE SCALE GENOMIC DNA]</scope>
    <source>
        <strain evidence="10 11">FJAT-18043</strain>
    </source>
</reference>
<feature type="binding site" evidence="8">
    <location>
        <begin position="27"/>
        <end position="32"/>
    </location>
    <ligand>
        <name>ATP</name>
        <dbReference type="ChEBI" id="CHEBI:30616"/>
    </ligand>
</feature>
<dbReference type="SUPFAM" id="SSF52402">
    <property type="entry name" value="Adenine nucleotide alpha hydrolases-like"/>
    <property type="match status" value="1"/>
</dbReference>
<dbReference type="Gene3D" id="3.40.50.620">
    <property type="entry name" value="HUPs"/>
    <property type="match status" value="1"/>
</dbReference>
<dbReference type="PANTHER" id="PTHR43033">
    <property type="entry name" value="TRNA(ILE)-LYSIDINE SYNTHASE-RELATED"/>
    <property type="match status" value="1"/>
</dbReference>
<organism evidence="10 11">
    <name type="scientific">Cytobacillus solani</name>
    <dbReference type="NCBI Taxonomy" id="1637975"/>
    <lineage>
        <taxon>Bacteria</taxon>
        <taxon>Bacillati</taxon>
        <taxon>Bacillota</taxon>
        <taxon>Bacilli</taxon>
        <taxon>Bacillales</taxon>
        <taxon>Bacillaceae</taxon>
        <taxon>Cytobacillus</taxon>
    </lineage>
</organism>
<evidence type="ECO:0000259" key="9">
    <source>
        <dbReference type="SMART" id="SM00977"/>
    </source>
</evidence>
<dbReference type="Pfam" id="PF01171">
    <property type="entry name" value="ATP_bind_3"/>
    <property type="match status" value="1"/>
</dbReference>
<dbReference type="InterPro" id="IPR015262">
    <property type="entry name" value="tRNA_Ile_lys_synt_subst-bd"/>
</dbReference>
<dbReference type="InterPro" id="IPR012094">
    <property type="entry name" value="tRNA_Ile_lys_synt"/>
</dbReference>
<proteinExistence type="inferred from homology"/>
<gene>
    <name evidence="8" type="primary">tilS</name>
    <name evidence="10" type="ORF">AN957_00225</name>
</gene>
<dbReference type="SUPFAM" id="SSF56037">
    <property type="entry name" value="PheT/TilS domain"/>
    <property type="match status" value="1"/>
</dbReference>
<keyword evidence="6 8" id="KW-0067">ATP-binding</keyword>
<name>A0A0Q3VRI4_9BACI</name>
<dbReference type="EC" id="6.3.4.19" evidence="8"/>
<evidence type="ECO:0000313" key="11">
    <source>
        <dbReference type="Proteomes" id="UP000050996"/>
    </source>
</evidence>
<protein>
    <recommendedName>
        <fullName evidence="8">tRNA(Ile)-lysidine synthase</fullName>
        <ecNumber evidence="8">6.3.4.19</ecNumber>
    </recommendedName>
    <alternativeName>
        <fullName evidence="8">tRNA(Ile)-2-lysyl-cytidine synthase</fullName>
    </alternativeName>
    <alternativeName>
        <fullName evidence="8">tRNA(Ile)-lysidine synthetase</fullName>
    </alternativeName>
</protein>
<keyword evidence="11" id="KW-1185">Reference proteome</keyword>
<dbReference type="NCBIfam" id="TIGR02432">
    <property type="entry name" value="lysidine_TilS_N"/>
    <property type="match status" value="1"/>
</dbReference>
<evidence type="ECO:0000256" key="2">
    <source>
        <dbReference type="ARBA" id="ARBA00022490"/>
    </source>
</evidence>
<dbReference type="InterPro" id="IPR011063">
    <property type="entry name" value="TilS/TtcA_N"/>
</dbReference>
<dbReference type="SUPFAM" id="SSF82829">
    <property type="entry name" value="MesJ substrate recognition domain-like"/>
    <property type="match status" value="1"/>
</dbReference>
<sequence>MLDAKIKAFLQRKGIELNNKKLLIGVSGGPDSLALLHYLWGKKQTFDLSVVAAHVDHMFRGEESYAEAQFVQQFCEERNIPFEMTRIDVPNYIEETGKSAQAASRECRYQFYEQMMEKHHSDYLALGHHGDDQVETILMRLTRGSSGDARAGIAFSRPFGNGYILRPFLCLNRLEIEEYCISHQLDPRRDPSNEKGMYSRNRFRKEVMPFLKKENPHVHVHFQRFSEEIQSDEAFLQELTIQKMNKVMEKKATREIIINIKEFREMPMPLQRRGIQLILNYLYKEKPTSLSALHIENVFALMSSPHPSGTLHFPNGLKVVRSYEKCQFLFRLQPIQSYRFEMNEPGKVELPNGSCMMFEFTNCPEGSIQANSLLIQRDDSLLPLVIRTRKDGDRMTLKGMQGSKKVKDIFIDYKVPLQERNFWPIVTDSNGQILWVPGLKKSHSSTGQQSNANFILLTYIRQ</sequence>
<comment type="domain">
    <text evidence="8">The N-terminal region contains the highly conserved SGGXDS motif, predicted to be a P-loop motif involved in ATP binding.</text>
</comment>
<accession>A0A0Q3VRI4</accession>
<evidence type="ECO:0000256" key="7">
    <source>
        <dbReference type="ARBA" id="ARBA00048539"/>
    </source>
</evidence>
<dbReference type="GO" id="GO:0005524">
    <property type="term" value="F:ATP binding"/>
    <property type="evidence" value="ECO:0007669"/>
    <property type="project" value="UniProtKB-UniRule"/>
</dbReference>
<dbReference type="SMART" id="SM00977">
    <property type="entry name" value="TilS_C"/>
    <property type="match status" value="1"/>
</dbReference>
<dbReference type="Gene3D" id="3.30.465.60">
    <property type="match status" value="1"/>
</dbReference>
<dbReference type="RefSeq" id="WP_056681692.1">
    <property type="nucleotide sequence ID" value="NZ_CP041305.1"/>
</dbReference>
<dbReference type="PANTHER" id="PTHR43033:SF1">
    <property type="entry name" value="TRNA(ILE)-LYSIDINE SYNTHASE-RELATED"/>
    <property type="match status" value="1"/>
</dbReference>
<comment type="catalytic activity">
    <reaction evidence="7 8">
        <text>cytidine(34) in tRNA(Ile2) + L-lysine + ATP = lysidine(34) in tRNA(Ile2) + AMP + diphosphate + H(+)</text>
        <dbReference type="Rhea" id="RHEA:43744"/>
        <dbReference type="Rhea" id="RHEA-COMP:10625"/>
        <dbReference type="Rhea" id="RHEA-COMP:10670"/>
        <dbReference type="ChEBI" id="CHEBI:15378"/>
        <dbReference type="ChEBI" id="CHEBI:30616"/>
        <dbReference type="ChEBI" id="CHEBI:32551"/>
        <dbReference type="ChEBI" id="CHEBI:33019"/>
        <dbReference type="ChEBI" id="CHEBI:82748"/>
        <dbReference type="ChEBI" id="CHEBI:83665"/>
        <dbReference type="ChEBI" id="CHEBI:456215"/>
        <dbReference type="EC" id="6.3.4.19"/>
    </reaction>
</comment>
<feature type="domain" description="Lysidine-tRNA(Ile) synthetase C-terminal" evidence="9">
    <location>
        <begin position="384"/>
        <end position="457"/>
    </location>
</feature>
<keyword evidence="3 8" id="KW-0436">Ligase</keyword>
<dbReference type="AlphaFoldDB" id="A0A0Q3VRI4"/>
<dbReference type="CDD" id="cd01992">
    <property type="entry name" value="TilS_N"/>
    <property type="match status" value="1"/>
</dbReference>
<dbReference type="GO" id="GO:0005737">
    <property type="term" value="C:cytoplasm"/>
    <property type="evidence" value="ECO:0007669"/>
    <property type="project" value="UniProtKB-SubCell"/>
</dbReference>
<evidence type="ECO:0000256" key="6">
    <source>
        <dbReference type="ARBA" id="ARBA00022840"/>
    </source>
</evidence>
<keyword evidence="2 8" id="KW-0963">Cytoplasm</keyword>
<evidence type="ECO:0000313" key="10">
    <source>
        <dbReference type="EMBL" id="KQL27411.1"/>
    </source>
</evidence>
<dbReference type="InterPro" id="IPR012796">
    <property type="entry name" value="Lysidine-tRNA-synth_C"/>
</dbReference>
<dbReference type="Proteomes" id="UP000050996">
    <property type="component" value="Unassembled WGS sequence"/>
</dbReference>
<comment type="similarity">
    <text evidence="8">Belongs to the tRNA(Ile)-lysidine synthase family.</text>
</comment>
<comment type="function">
    <text evidence="8">Ligates lysine onto the cytidine present at position 34 of the AUA codon-specific tRNA(Ile) that contains the anticodon CAU, in an ATP-dependent manner. Cytidine is converted to lysidine, thus changing the amino acid specificity of the tRNA from methionine to isoleucine.</text>
</comment>
<dbReference type="Pfam" id="PF09179">
    <property type="entry name" value="TilS"/>
    <property type="match status" value="1"/>
</dbReference>
<dbReference type="NCBIfam" id="TIGR02433">
    <property type="entry name" value="lysidine_TilS_C"/>
    <property type="match status" value="1"/>
</dbReference>
<evidence type="ECO:0000256" key="4">
    <source>
        <dbReference type="ARBA" id="ARBA00022694"/>
    </source>
</evidence>